<sequence length="211" mass="23560">MAINNYELATRPYLRGSGDNIRTVVEIRLEDGTRYSTNMRELVGDRTTEQEDALIQAVLDIIKAELDPASAIVQTQAKLEEATHKLAETEAKQTATDQAVKHNQEETDRYGKIIHAVVLNAVVGKTIAYGTIYKELVELIPLAEVGKHYMAHDLITIEDPAHVEVNGEGKRVLVQLNREFTYNGEPVSDFARNGRLELDGTGAAWKYEPKE</sequence>
<proteinExistence type="predicted"/>
<name>A0A7L8ZLS4_9CAUD</name>
<dbReference type="Proteomes" id="UP000593934">
    <property type="component" value="Segment"/>
</dbReference>
<evidence type="ECO:0000313" key="1">
    <source>
        <dbReference type="EMBL" id="QOI69924.1"/>
    </source>
</evidence>
<dbReference type="EMBL" id="MT900487">
    <property type="protein sequence ID" value="QOI69924.1"/>
    <property type="molecule type" value="Genomic_DNA"/>
</dbReference>
<reference evidence="1 2" key="1">
    <citation type="submission" date="2020-08" db="EMBL/GenBank/DDBJ databases">
        <authorList>
            <person name="van der Kamp I."/>
            <person name="Buttimer C.T.H."/>
        </authorList>
    </citation>
    <scope>NUCLEOTIDE SEQUENCE [LARGE SCALE GENOMIC DNA]</scope>
</reference>
<organism evidence="1 2">
    <name type="scientific">Streptococcus phage 23TH</name>
    <dbReference type="NCBI Taxonomy" id="2776815"/>
    <lineage>
        <taxon>Viruses</taxon>
        <taxon>Duplodnaviria</taxon>
        <taxon>Heunggongvirae</taxon>
        <taxon>Uroviricota</taxon>
        <taxon>Caudoviricetes</taxon>
        <taxon>Mcshanvirinae</taxon>
        <taxon>Phadecavirus</taxon>
        <taxon>Phadecavirus pv23TH</taxon>
    </lineage>
</organism>
<accession>A0A7L8ZLS4</accession>
<evidence type="ECO:0008006" key="3">
    <source>
        <dbReference type="Google" id="ProtNLM"/>
    </source>
</evidence>
<gene>
    <name evidence="1" type="ORF">23TH_45</name>
</gene>
<protein>
    <recommendedName>
        <fullName evidence="3">Phage protein</fullName>
    </recommendedName>
</protein>
<evidence type="ECO:0000313" key="2">
    <source>
        <dbReference type="Proteomes" id="UP000593934"/>
    </source>
</evidence>
<keyword evidence="2" id="KW-1185">Reference proteome</keyword>